<keyword evidence="1" id="KW-0812">Transmembrane</keyword>
<dbReference type="EMBL" id="FXAZ01000004">
    <property type="protein sequence ID" value="SMG50924.1"/>
    <property type="molecule type" value="Genomic_DNA"/>
</dbReference>
<dbReference type="Pfam" id="PF09997">
    <property type="entry name" value="DUF2238"/>
    <property type="match status" value="1"/>
</dbReference>
<sequence length="194" mass="21933">MTQTTTKQRWNDGIELLLYIICVISFIVFAVKGNVGKCFQAVLIVVTLLLLRGLIIWTKSELPAALRFSILLFIALTMMVANMFSMYGFIPYLDKIEHLLSGVILAFVGMYLYSRLIKSHESPGMPAHKLGIWFSLWFAIAMAGVWEIYEFTVDHLFGLNSQNGSLTDTMLDMICGTIGAIIAALYLRFTFRKK</sequence>
<dbReference type="RefSeq" id="WP_085495698.1">
    <property type="nucleotide sequence ID" value="NZ_FXAZ01000004.1"/>
</dbReference>
<dbReference type="AlphaFoldDB" id="A0A1X7LBQ1"/>
<evidence type="ECO:0000313" key="3">
    <source>
        <dbReference type="Proteomes" id="UP000193834"/>
    </source>
</evidence>
<proteinExistence type="predicted"/>
<feature type="transmembrane region" description="Helical" evidence="1">
    <location>
        <begin position="130"/>
        <end position="149"/>
    </location>
</feature>
<name>A0A1X7LBQ1_9BACL</name>
<feature type="transmembrane region" description="Helical" evidence="1">
    <location>
        <begin position="99"/>
        <end position="118"/>
    </location>
</feature>
<dbReference type="Proteomes" id="UP000193834">
    <property type="component" value="Unassembled WGS sequence"/>
</dbReference>
<dbReference type="STRING" id="1852522.SAMN06295960_3200"/>
<evidence type="ECO:0000256" key="1">
    <source>
        <dbReference type="SAM" id="Phobius"/>
    </source>
</evidence>
<evidence type="ECO:0000313" key="2">
    <source>
        <dbReference type="EMBL" id="SMG50924.1"/>
    </source>
</evidence>
<accession>A0A1X7LBQ1</accession>
<evidence type="ECO:0008006" key="4">
    <source>
        <dbReference type="Google" id="ProtNLM"/>
    </source>
</evidence>
<gene>
    <name evidence="2" type="ORF">SAMN06295960_3200</name>
</gene>
<keyword evidence="1" id="KW-0472">Membrane</keyword>
<feature type="transmembrane region" description="Helical" evidence="1">
    <location>
        <begin position="70"/>
        <end position="93"/>
    </location>
</feature>
<dbReference type="OrthoDB" id="4966203at2"/>
<feature type="transmembrane region" description="Helical" evidence="1">
    <location>
        <begin position="16"/>
        <end position="33"/>
    </location>
</feature>
<dbReference type="InterPro" id="IPR014509">
    <property type="entry name" value="YjdF-like"/>
</dbReference>
<feature type="transmembrane region" description="Helical" evidence="1">
    <location>
        <begin position="39"/>
        <end position="58"/>
    </location>
</feature>
<keyword evidence="1" id="KW-1133">Transmembrane helix</keyword>
<organism evidence="2 3">
    <name type="scientific">Paenibacillus aquistagni</name>
    <dbReference type="NCBI Taxonomy" id="1852522"/>
    <lineage>
        <taxon>Bacteria</taxon>
        <taxon>Bacillati</taxon>
        <taxon>Bacillota</taxon>
        <taxon>Bacilli</taxon>
        <taxon>Bacillales</taxon>
        <taxon>Paenibacillaceae</taxon>
        <taxon>Paenibacillus</taxon>
    </lineage>
</organism>
<protein>
    <recommendedName>
        <fullName evidence="4">Membrane-spanning protein</fullName>
    </recommendedName>
</protein>
<reference evidence="2 3" key="1">
    <citation type="submission" date="2017-04" db="EMBL/GenBank/DDBJ databases">
        <authorList>
            <person name="Afonso C.L."/>
            <person name="Miller P.J."/>
            <person name="Scott M.A."/>
            <person name="Spackman E."/>
            <person name="Goraichik I."/>
            <person name="Dimitrov K.M."/>
            <person name="Suarez D.L."/>
            <person name="Swayne D.E."/>
        </authorList>
    </citation>
    <scope>NUCLEOTIDE SEQUENCE [LARGE SCALE GENOMIC DNA]</scope>
    <source>
        <strain evidence="2 3">11</strain>
    </source>
</reference>
<feature type="transmembrane region" description="Helical" evidence="1">
    <location>
        <begin position="169"/>
        <end position="189"/>
    </location>
</feature>
<keyword evidence="3" id="KW-1185">Reference proteome</keyword>